<dbReference type="WBParaSite" id="HPBE_0001745101-mRNA-1">
    <property type="protein sequence ID" value="HPBE_0001745101-mRNA-1"/>
    <property type="gene ID" value="HPBE_0001745101"/>
</dbReference>
<keyword evidence="1" id="KW-0175">Coiled coil</keyword>
<organism evidence="4 5">
    <name type="scientific">Heligmosomoides polygyrus</name>
    <name type="common">Parasitic roundworm</name>
    <dbReference type="NCBI Taxonomy" id="6339"/>
    <lineage>
        <taxon>Eukaryota</taxon>
        <taxon>Metazoa</taxon>
        <taxon>Ecdysozoa</taxon>
        <taxon>Nematoda</taxon>
        <taxon>Chromadorea</taxon>
        <taxon>Rhabditida</taxon>
        <taxon>Rhabditina</taxon>
        <taxon>Rhabditomorpha</taxon>
        <taxon>Strongyloidea</taxon>
        <taxon>Heligmosomidae</taxon>
        <taxon>Heligmosomoides</taxon>
    </lineage>
</organism>
<dbReference type="OrthoDB" id="3863715at2759"/>
<dbReference type="Proteomes" id="UP000050761">
    <property type="component" value="Unassembled WGS sequence"/>
</dbReference>
<dbReference type="EMBL" id="UZAH01030023">
    <property type="protein sequence ID" value="VDP08899.1"/>
    <property type="molecule type" value="Genomic_DNA"/>
</dbReference>
<feature type="compositionally biased region" description="Polar residues" evidence="2">
    <location>
        <begin position="603"/>
        <end position="614"/>
    </location>
</feature>
<keyword evidence="4" id="KW-1185">Reference proteome</keyword>
<feature type="coiled-coil region" evidence="1">
    <location>
        <begin position="5"/>
        <end position="39"/>
    </location>
</feature>
<protein>
    <submittedName>
        <fullName evidence="5">Peptidase A2 domain-containing protein</fullName>
    </submittedName>
</protein>
<sequence length="657" mass="73233">MEREIDRIIEEDEQEQSRMAKLQQELAQLRQQVQAMAQQNTLQVKLATTAITAHVSKLTQLPEQVADALWESETSTPEEAIQKWHKLLEPGCEAILSVLPLLSEAALMVERTVADANKKHHEELSAVFDQAIHDDMSMRALSKLLDVESTRVVDTVKSLIEERQKGDSSQMSTIGKGVLPRRKPLVLNNSTLVNITELQAQSTTEPQPMGSTTHMEANAQEEQFRSAFRLLNTGDLDMEAPLPPVTFDAVRAANGARQQGNEIFGPKTTCEVQLLGRSYRALVDTGSQVRILPLNTLTTASKSGFDLDADVEEVELDSRTHIYDASGHRMSFKGAVRLTLTQKDGPEERVVFLVKKGADDTIVLGTNILDKIGVQASPTAQQRPKSRTIGTQTGERDKEYEDKELAHPDLFPTSPGYDIELYYRMAMARRTQITSQSPDDMPGNPILVAVPKHFGRVLTDVIEPTTVKFLVYSHFGDLADQLQKQCISSAFVWVWPNVMQSTQHMLLVQQAVERHLQCGGTMELFPPPFELSGKRNGDTSGSTIGDDVPIKHPAISLGVCPRKGEDRLMAWQCQIFLNQLAHTASSILMLPTFELAQRKPVKQPQSDRPSTTANVPAAEKQKTKRRGFDAFYVKDAKKKRLEQAHLMKQTGRPRGKH</sequence>
<reference evidence="5" key="2">
    <citation type="submission" date="2019-09" db="UniProtKB">
        <authorList>
            <consortium name="WormBaseParasite"/>
        </authorList>
    </citation>
    <scope>IDENTIFICATION</scope>
</reference>
<evidence type="ECO:0000313" key="5">
    <source>
        <dbReference type="WBParaSite" id="HPBE_0001745101-mRNA-1"/>
    </source>
</evidence>
<reference evidence="3 4" key="1">
    <citation type="submission" date="2018-11" db="EMBL/GenBank/DDBJ databases">
        <authorList>
            <consortium name="Pathogen Informatics"/>
        </authorList>
    </citation>
    <scope>NUCLEOTIDE SEQUENCE [LARGE SCALE GENOMIC DNA]</scope>
</reference>
<evidence type="ECO:0000313" key="4">
    <source>
        <dbReference type="Proteomes" id="UP000050761"/>
    </source>
</evidence>
<accession>A0A3P8E9I9</accession>
<name>A0A183G6V0_HELPZ</name>
<accession>A0A183G6V0</accession>
<evidence type="ECO:0000256" key="2">
    <source>
        <dbReference type="SAM" id="MobiDB-lite"/>
    </source>
</evidence>
<proteinExistence type="predicted"/>
<gene>
    <name evidence="3" type="ORF">HPBE_LOCUS17450</name>
</gene>
<dbReference type="AlphaFoldDB" id="A0A183G6V0"/>
<feature type="region of interest" description="Disordered" evidence="2">
    <location>
        <begin position="599"/>
        <end position="629"/>
    </location>
</feature>
<evidence type="ECO:0000256" key="1">
    <source>
        <dbReference type="SAM" id="Coils"/>
    </source>
</evidence>
<evidence type="ECO:0000313" key="3">
    <source>
        <dbReference type="EMBL" id="VDP08899.1"/>
    </source>
</evidence>